<protein>
    <recommendedName>
        <fullName evidence="5">BTB domain-containing protein</fullName>
    </recommendedName>
</protein>
<dbReference type="PANTHER" id="PTHR14499">
    <property type="entry name" value="POTASSIUM CHANNEL TETRAMERIZATION DOMAIN-CONTAINING"/>
    <property type="match status" value="1"/>
</dbReference>
<dbReference type="Pfam" id="PF02214">
    <property type="entry name" value="BTB_2"/>
    <property type="match status" value="1"/>
</dbReference>
<dbReference type="SMART" id="SM00584">
    <property type="entry name" value="TLDc"/>
    <property type="match status" value="1"/>
</dbReference>
<dbReference type="InterPro" id="IPR011333">
    <property type="entry name" value="SKP1/BTB/POZ_sf"/>
</dbReference>
<dbReference type="PROSITE" id="PS51886">
    <property type="entry name" value="TLDC"/>
    <property type="match status" value="1"/>
</dbReference>
<dbReference type="Gene3D" id="3.30.710.10">
    <property type="entry name" value="Potassium Channel Kv1.1, Chain A"/>
    <property type="match status" value="1"/>
</dbReference>
<dbReference type="Pfam" id="PF07534">
    <property type="entry name" value="TLD"/>
    <property type="match status" value="1"/>
</dbReference>
<evidence type="ECO:0000313" key="4">
    <source>
        <dbReference type="Proteomes" id="UP001159405"/>
    </source>
</evidence>
<dbReference type="SMART" id="SM00225">
    <property type="entry name" value="BTB"/>
    <property type="match status" value="1"/>
</dbReference>
<evidence type="ECO:0008006" key="5">
    <source>
        <dbReference type="Google" id="ProtNLM"/>
    </source>
</evidence>
<evidence type="ECO:0000259" key="2">
    <source>
        <dbReference type="PROSITE" id="PS51886"/>
    </source>
</evidence>
<dbReference type="SUPFAM" id="SSF54695">
    <property type="entry name" value="POZ domain"/>
    <property type="match status" value="1"/>
</dbReference>
<evidence type="ECO:0000259" key="1">
    <source>
        <dbReference type="PROSITE" id="PS50097"/>
    </source>
</evidence>
<comment type="caution">
    <text evidence="3">The sequence shown here is derived from an EMBL/GenBank/DDBJ whole genome shotgun (WGS) entry which is preliminary data.</text>
</comment>
<dbReference type="InterPro" id="IPR003131">
    <property type="entry name" value="T1-type_BTB"/>
</dbReference>
<dbReference type="PROSITE" id="PS50097">
    <property type="entry name" value="BTB"/>
    <property type="match status" value="1"/>
</dbReference>
<reference evidence="3 4" key="1">
    <citation type="submission" date="2022-05" db="EMBL/GenBank/DDBJ databases">
        <authorList>
            <consortium name="Genoscope - CEA"/>
            <person name="William W."/>
        </authorList>
    </citation>
    <scope>NUCLEOTIDE SEQUENCE [LARGE SCALE GENOMIC DNA]</scope>
</reference>
<sequence length="297" mass="33556">MTSFEESTKTTVKLNVGGVHFKTSLLTLTKDPNSMLSAMFSGQFEEDLDEDGSYFIDRDGDLFRYILNYLRNGELFCCEETLNRIKRQLFAEAQFYNLKGLIDKLSPVPKIFTESSIITRRDEENILLSWITDFPGDTQWRLLYKATRDGWNPENFHEKCDGKCPTLVVIKSDDNVFGGYTEKPWFSPSKGSVWISCPSSFLFSLHNPNGFAPKKIYPNACNHEDFVLGGIRCCSFTGPMFGSRQRTDITTLRSERNPRFGSTSLGFGFGASLGNENLLVGGSEFLTTDMEIFGLSQ</sequence>
<organism evidence="3 4">
    <name type="scientific">Porites lobata</name>
    <dbReference type="NCBI Taxonomy" id="104759"/>
    <lineage>
        <taxon>Eukaryota</taxon>
        <taxon>Metazoa</taxon>
        <taxon>Cnidaria</taxon>
        <taxon>Anthozoa</taxon>
        <taxon>Hexacorallia</taxon>
        <taxon>Scleractinia</taxon>
        <taxon>Fungiina</taxon>
        <taxon>Poritidae</taxon>
        <taxon>Porites</taxon>
    </lineage>
</organism>
<feature type="domain" description="BTB" evidence="1">
    <location>
        <begin position="10"/>
        <end position="75"/>
    </location>
</feature>
<feature type="domain" description="TLDc" evidence="2">
    <location>
        <begin position="116"/>
        <end position="296"/>
    </location>
</feature>
<accession>A0ABN8R3V3</accession>
<dbReference type="InterPro" id="IPR006571">
    <property type="entry name" value="TLDc_dom"/>
</dbReference>
<proteinExistence type="predicted"/>
<dbReference type="InterPro" id="IPR000210">
    <property type="entry name" value="BTB/POZ_dom"/>
</dbReference>
<gene>
    <name evidence="3" type="ORF">PLOB_00014382</name>
</gene>
<evidence type="ECO:0000313" key="3">
    <source>
        <dbReference type="EMBL" id="CAH3173710.1"/>
    </source>
</evidence>
<dbReference type="EMBL" id="CALNXK010000184">
    <property type="protein sequence ID" value="CAH3173710.1"/>
    <property type="molecule type" value="Genomic_DNA"/>
</dbReference>
<keyword evidence="4" id="KW-1185">Reference proteome</keyword>
<dbReference type="PANTHER" id="PTHR14499:SF136">
    <property type="entry name" value="GH08630P"/>
    <property type="match status" value="1"/>
</dbReference>
<name>A0ABN8R3V3_9CNID</name>
<dbReference type="Proteomes" id="UP001159405">
    <property type="component" value="Unassembled WGS sequence"/>
</dbReference>